<keyword evidence="6" id="KW-0472">Membrane</keyword>
<keyword evidence="2 5" id="KW-0645">Protease</keyword>
<feature type="active site" evidence="4">
    <location>
        <position position="237"/>
    </location>
</feature>
<keyword evidence="5" id="KW-0378">Hydrolase</keyword>
<dbReference type="AlphaFoldDB" id="A0A067CTP1"/>
<dbReference type="InterPro" id="IPR034164">
    <property type="entry name" value="Pepsin-like_dom"/>
</dbReference>
<keyword evidence="10" id="KW-1185">Reference proteome</keyword>
<dbReference type="InterPro" id="IPR021109">
    <property type="entry name" value="Peptidase_aspartic_dom_sf"/>
</dbReference>
<feature type="signal peptide" evidence="7">
    <location>
        <begin position="1"/>
        <end position="19"/>
    </location>
</feature>
<dbReference type="InterPro" id="IPR001461">
    <property type="entry name" value="Aspartic_peptidase_A1"/>
</dbReference>
<reference evidence="9 10" key="1">
    <citation type="journal article" date="2013" name="PLoS Genet.">
        <title>Distinctive expansion of potential virulence genes in the genome of the oomycete fish pathogen Saprolegnia parasitica.</title>
        <authorList>
            <person name="Jiang R.H."/>
            <person name="de Bruijn I."/>
            <person name="Haas B.J."/>
            <person name="Belmonte R."/>
            <person name="Lobach L."/>
            <person name="Christie J."/>
            <person name="van den Ackerveken G."/>
            <person name="Bottin A."/>
            <person name="Bulone V."/>
            <person name="Diaz-Moreno S.M."/>
            <person name="Dumas B."/>
            <person name="Fan L."/>
            <person name="Gaulin E."/>
            <person name="Govers F."/>
            <person name="Grenville-Briggs L.J."/>
            <person name="Horner N.R."/>
            <person name="Levin J.Z."/>
            <person name="Mammella M."/>
            <person name="Meijer H.J."/>
            <person name="Morris P."/>
            <person name="Nusbaum C."/>
            <person name="Oome S."/>
            <person name="Phillips A.J."/>
            <person name="van Rooyen D."/>
            <person name="Rzeszutek E."/>
            <person name="Saraiva M."/>
            <person name="Secombes C.J."/>
            <person name="Seidl M.F."/>
            <person name="Snel B."/>
            <person name="Stassen J.H."/>
            <person name="Sykes S."/>
            <person name="Tripathy S."/>
            <person name="van den Berg H."/>
            <person name="Vega-Arreguin J.C."/>
            <person name="Wawra S."/>
            <person name="Young S.K."/>
            <person name="Zeng Q."/>
            <person name="Dieguez-Uribeondo J."/>
            <person name="Russ C."/>
            <person name="Tyler B.M."/>
            <person name="van West P."/>
        </authorList>
    </citation>
    <scope>NUCLEOTIDE SEQUENCE [LARGE SCALE GENOMIC DNA]</scope>
    <source>
        <strain evidence="9 10">CBS 223.65</strain>
    </source>
</reference>
<dbReference type="OMA" id="YMDRITM"/>
<dbReference type="PRINTS" id="PR00792">
    <property type="entry name" value="PEPSIN"/>
</dbReference>
<feature type="transmembrane region" description="Helical" evidence="6">
    <location>
        <begin position="382"/>
        <end position="400"/>
    </location>
</feature>
<keyword evidence="6" id="KW-0812">Transmembrane</keyword>
<evidence type="ECO:0000256" key="2">
    <source>
        <dbReference type="ARBA" id="ARBA00022670"/>
    </source>
</evidence>
<dbReference type="InterPro" id="IPR001969">
    <property type="entry name" value="Aspartic_peptidase_AS"/>
</dbReference>
<evidence type="ECO:0000256" key="6">
    <source>
        <dbReference type="SAM" id="Phobius"/>
    </source>
</evidence>
<feature type="chain" id="PRO_5001634880" description="Peptidase A1 domain-containing protein" evidence="7">
    <location>
        <begin position="20"/>
        <end position="431"/>
    </location>
</feature>
<name>A0A067CTP1_SAPPC</name>
<dbReference type="PANTHER" id="PTHR47966:SF51">
    <property type="entry name" value="BETA-SITE APP-CLEAVING ENZYME, ISOFORM A-RELATED"/>
    <property type="match status" value="1"/>
</dbReference>
<dbReference type="EMBL" id="KK583195">
    <property type="protein sequence ID" value="KDO32610.1"/>
    <property type="molecule type" value="Genomic_DNA"/>
</dbReference>
<evidence type="ECO:0000313" key="10">
    <source>
        <dbReference type="Proteomes" id="UP000030745"/>
    </source>
</evidence>
<evidence type="ECO:0000259" key="8">
    <source>
        <dbReference type="PROSITE" id="PS51767"/>
    </source>
</evidence>
<accession>A0A067CTP1</accession>
<evidence type="ECO:0000313" key="9">
    <source>
        <dbReference type="EMBL" id="KDO32610.1"/>
    </source>
</evidence>
<organism evidence="9 10">
    <name type="scientific">Saprolegnia parasitica (strain CBS 223.65)</name>
    <dbReference type="NCBI Taxonomy" id="695850"/>
    <lineage>
        <taxon>Eukaryota</taxon>
        <taxon>Sar</taxon>
        <taxon>Stramenopiles</taxon>
        <taxon>Oomycota</taxon>
        <taxon>Saprolegniomycetes</taxon>
        <taxon>Saprolegniales</taxon>
        <taxon>Saprolegniaceae</taxon>
        <taxon>Saprolegnia</taxon>
    </lineage>
</organism>
<evidence type="ECO:0000256" key="5">
    <source>
        <dbReference type="RuleBase" id="RU000454"/>
    </source>
</evidence>
<dbReference type="Gene3D" id="2.40.70.10">
    <property type="entry name" value="Acid Proteases"/>
    <property type="match status" value="2"/>
</dbReference>
<dbReference type="OrthoDB" id="771136at2759"/>
<dbReference type="KEGG" id="spar:SPRG_03084"/>
<feature type="domain" description="Peptidase A1" evidence="8">
    <location>
        <begin position="35"/>
        <end position="347"/>
    </location>
</feature>
<comment type="similarity">
    <text evidence="1 5">Belongs to the peptidase A1 family.</text>
</comment>
<evidence type="ECO:0000256" key="3">
    <source>
        <dbReference type="ARBA" id="ARBA00022750"/>
    </source>
</evidence>
<dbReference type="SUPFAM" id="SSF50630">
    <property type="entry name" value="Acid proteases"/>
    <property type="match status" value="1"/>
</dbReference>
<dbReference type="RefSeq" id="XP_012197052.1">
    <property type="nucleotide sequence ID" value="XM_012341662.1"/>
</dbReference>
<dbReference type="CDD" id="cd05471">
    <property type="entry name" value="pepsin_like"/>
    <property type="match status" value="1"/>
</dbReference>
<gene>
    <name evidence="9" type="ORF">SPRG_03084</name>
</gene>
<keyword evidence="7" id="KW-0732">Signal</keyword>
<evidence type="ECO:0000256" key="4">
    <source>
        <dbReference type="PIRSR" id="PIRSR601461-1"/>
    </source>
</evidence>
<dbReference type="GO" id="GO:0004190">
    <property type="term" value="F:aspartic-type endopeptidase activity"/>
    <property type="evidence" value="ECO:0007669"/>
    <property type="project" value="UniProtKB-KW"/>
</dbReference>
<dbReference type="STRING" id="695850.A0A067CTP1"/>
<keyword evidence="3 5" id="KW-0064">Aspartyl protease</keyword>
<dbReference type="PANTHER" id="PTHR47966">
    <property type="entry name" value="BETA-SITE APP-CLEAVING ENZYME, ISOFORM A-RELATED"/>
    <property type="match status" value="1"/>
</dbReference>
<keyword evidence="6" id="KW-1133">Transmembrane helix</keyword>
<dbReference type="Pfam" id="PF00026">
    <property type="entry name" value="Asp"/>
    <property type="match status" value="1"/>
</dbReference>
<protein>
    <recommendedName>
        <fullName evidence="8">Peptidase A1 domain-containing protein</fullName>
    </recommendedName>
</protein>
<sequence length="431" mass="46821">MLQHAVTVVGLLLATPVLAFHCALVAKTEGFQSQYSVNVSIGTPPQTFDLIIDTGSSDLWVQGTDCAQCYAGPKFNSSQSTTFVPGCDRGSCDNTLSYGSGVSTARVGRDRIALNGVPLEDLVQFGVVYSEDASITNVLQNSGILGLGFSAMSFFTHPSPVEYISDFALYLDGTNNSVLSVNQVIDKYAGPQVEWSTIPVEELDGLYTYWTVGLPAATFGSTQLCGSTKNRCQAVLDSGTGFIAIPPQLWIAVLGELQQAGCIMLSRGGPFECMSMASLPTFELVLGTMHGYTATIEPSMYAFPVDGGGTVLVGLIESPLDLWILGSLFLQYYYTRFDIAKKQVQMISLVDAPKELVPVPIAAADQPSYFDQIYDETTMEHVMVLFIVGASAFMIFTLIFRQPQRSKYEHGYVPDDMLLAKLLSDQPPRRR</sequence>
<evidence type="ECO:0000256" key="1">
    <source>
        <dbReference type="ARBA" id="ARBA00007447"/>
    </source>
</evidence>
<dbReference type="Proteomes" id="UP000030745">
    <property type="component" value="Unassembled WGS sequence"/>
</dbReference>
<dbReference type="GeneID" id="24125614"/>
<dbReference type="InterPro" id="IPR033121">
    <property type="entry name" value="PEPTIDASE_A1"/>
</dbReference>
<dbReference type="PROSITE" id="PS00141">
    <property type="entry name" value="ASP_PROTEASE"/>
    <property type="match status" value="1"/>
</dbReference>
<dbReference type="GO" id="GO:0006508">
    <property type="term" value="P:proteolysis"/>
    <property type="evidence" value="ECO:0007669"/>
    <property type="project" value="UniProtKB-KW"/>
</dbReference>
<dbReference type="VEuPathDB" id="FungiDB:SPRG_03084"/>
<dbReference type="PROSITE" id="PS51767">
    <property type="entry name" value="PEPTIDASE_A1"/>
    <property type="match status" value="1"/>
</dbReference>
<evidence type="ECO:0000256" key="7">
    <source>
        <dbReference type="SAM" id="SignalP"/>
    </source>
</evidence>
<feature type="active site" evidence="4">
    <location>
        <position position="53"/>
    </location>
</feature>
<proteinExistence type="inferred from homology"/>